<name>A0ABR1UN31_9PEZI</name>
<proteinExistence type="inferred from homology"/>
<dbReference type="Gene3D" id="3.40.50.720">
    <property type="entry name" value="NAD(P)-binding Rossmann-like Domain"/>
    <property type="match status" value="1"/>
</dbReference>
<evidence type="ECO:0000256" key="2">
    <source>
        <dbReference type="ARBA" id="ARBA00022857"/>
    </source>
</evidence>
<comment type="caution">
    <text evidence="4">The sequence shown here is derived from an EMBL/GenBank/DDBJ whole genome shotgun (WGS) entry which is preliminary data.</text>
</comment>
<dbReference type="PANTHER" id="PTHR42748">
    <property type="entry name" value="NITROGEN METABOLITE REPRESSION PROTEIN NMRA FAMILY MEMBER"/>
    <property type="match status" value="1"/>
</dbReference>
<dbReference type="EMBL" id="JAQQWM010000006">
    <property type="protein sequence ID" value="KAK8059465.1"/>
    <property type="molecule type" value="Genomic_DNA"/>
</dbReference>
<dbReference type="Pfam" id="PF05368">
    <property type="entry name" value="NmrA"/>
    <property type="match status" value="1"/>
</dbReference>
<dbReference type="Proteomes" id="UP001446871">
    <property type="component" value="Unassembled WGS sequence"/>
</dbReference>
<dbReference type="InterPro" id="IPR051164">
    <property type="entry name" value="NmrA-like_oxidored"/>
</dbReference>
<feature type="domain" description="NmrA-like" evidence="3">
    <location>
        <begin position="4"/>
        <end position="301"/>
    </location>
</feature>
<organism evidence="4 5">
    <name type="scientific">Apiospora saccharicola</name>
    <dbReference type="NCBI Taxonomy" id="335842"/>
    <lineage>
        <taxon>Eukaryota</taxon>
        <taxon>Fungi</taxon>
        <taxon>Dikarya</taxon>
        <taxon>Ascomycota</taxon>
        <taxon>Pezizomycotina</taxon>
        <taxon>Sordariomycetes</taxon>
        <taxon>Xylariomycetidae</taxon>
        <taxon>Amphisphaeriales</taxon>
        <taxon>Apiosporaceae</taxon>
        <taxon>Apiospora</taxon>
    </lineage>
</organism>
<keyword evidence="5" id="KW-1185">Reference proteome</keyword>
<evidence type="ECO:0000313" key="4">
    <source>
        <dbReference type="EMBL" id="KAK8059465.1"/>
    </source>
</evidence>
<evidence type="ECO:0000313" key="5">
    <source>
        <dbReference type="Proteomes" id="UP001446871"/>
    </source>
</evidence>
<dbReference type="Gene3D" id="3.90.25.10">
    <property type="entry name" value="UDP-galactose 4-epimerase, domain 1"/>
    <property type="match status" value="1"/>
</dbReference>
<dbReference type="InterPro" id="IPR008030">
    <property type="entry name" value="NmrA-like"/>
</dbReference>
<dbReference type="SUPFAM" id="SSF51735">
    <property type="entry name" value="NAD(P)-binding Rossmann-fold domains"/>
    <property type="match status" value="1"/>
</dbReference>
<accession>A0ABR1UN31</accession>
<protein>
    <recommendedName>
        <fullName evidence="3">NmrA-like domain-containing protein</fullName>
    </recommendedName>
</protein>
<reference evidence="4 5" key="1">
    <citation type="submission" date="2023-01" db="EMBL/GenBank/DDBJ databases">
        <title>Analysis of 21 Apiospora genomes using comparative genomics revels a genus with tremendous synthesis potential of carbohydrate active enzymes and secondary metabolites.</title>
        <authorList>
            <person name="Sorensen T."/>
        </authorList>
    </citation>
    <scope>NUCLEOTIDE SEQUENCE [LARGE SCALE GENOMIC DNA]</scope>
    <source>
        <strain evidence="4 5">CBS 83171</strain>
    </source>
</reference>
<sequence>MGHKLIVICGARGNQGGSVARRFLRDSRFRVRGLTRDPSSEKAQELAKLGVEMVQADLEDVESLKDGFRGANLIFSVTQYWEPFFRPDCIAAAKDQNVSIRKLAYDVEYRCGRNIADAAAATAGSLDDNGFLVSTLSHAARCSGGRYTDLYHYDAKADVFPDYVEKTYPDLAKKMSCIHTGFFFTSYNILPNSYFAKQQDGSFKMQFPTDPAKPQPHLDVNGDMGNFVYAVHQMPPGKAYMAEGTTCTWPEFIETWRKVTGVPATYEHVPRETMVAASGYDDLGLEVAIMFSYASDPGYDGAMELLRASDLIKNCKAGIDCPMTSWEDWATKYDWSAILNKEHVI</sequence>
<keyword evidence="2" id="KW-0521">NADP</keyword>
<comment type="similarity">
    <text evidence="1">Belongs to the NmrA-type oxidoreductase family.</text>
</comment>
<dbReference type="PANTHER" id="PTHR42748:SF26">
    <property type="entry name" value="NMRA-LIKE DOMAIN-CONTAINING PROTEIN"/>
    <property type="match status" value="1"/>
</dbReference>
<evidence type="ECO:0000256" key="1">
    <source>
        <dbReference type="ARBA" id="ARBA00006328"/>
    </source>
</evidence>
<gene>
    <name evidence="4" type="ORF">PG996_009395</name>
</gene>
<evidence type="ECO:0000259" key="3">
    <source>
        <dbReference type="Pfam" id="PF05368"/>
    </source>
</evidence>
<dbReference type="InterPro" id="IPR036291">
    <property type="entry name" value="NAD(P)-bd_dom_sf"/>
</dbReference>